<dbReference type="PIRSF" id="PIRSF018153">
    <property type="entry name" value="Glyco_trans_15"/>
    <property type="match status" value="1"/>
</dbReference>
<dbReference type="InterPro" id="IPR029044">
    <property type="entry name" value="Nucleotide-diphossugar_trans"/>
</dbReference>
<dbReference type="InterPro" id="IPR002685">
    <property type="entry name" value="Glyco_trans_15"/>
</dbReference>
<dbReference type="PANTHER" id="PTHR31121:SF6">
    <property type="entry name" value="ALPHA-1,2 MANNOSYLTRANSFERASE KTR1"/>
    <property type="match status" value="1"/>
</dbReference>
<evidence type="ECO:0000313" key="4">
    <source>
        <dbReference type="Proteomes" id="UP000789901"/>
    </source>
</evidence>
<dbReference type="Pfam" id="PF01793">
    <property type="entry name" value="Glyco_transf_15"/>
    <property type="match status" value="1"/>
</dbReference>
<keyword evidence="2" id="KW-0808">Transferase</keyword>
<dbReference type="Gene3D" id="3.90.550.10">
    <property type="entry name" value="Spore Coat Polysaccharide Biosynthesis Protein SpsA, Chain A"/>
    <property type="match status" value="1"/>
</dbReference>
<evidence type="ECO:0000256" key="1">
    <source>
        <dbReference type="ARBA" id="ARBA00007677"/>
    </source>
</evidence>
<organism evidence="3 4">
    <name type="scientific">Gigaspora margarita</name>
    <dbReference type="NCBI Taxonomy" id="4874"/>
    <lineage>
        <taxon>Eukaryota</taxon>
        <taxon>Fungi</taxon>
        <taxon>Fungi incertae sedis</taxon>
        <taxon>Mucoromycota</taxon>
        <taxon>Glomeromycotina</taxon>
        <taxon>Glomeromycetes</taxon>
        <taxon>Diversisporales</taxon>
        <taxon>Gigasporaceae</taxon>
        <taxon>Gigaspora</taxon>
    </lineage>
</organism>
<reference evidence="3 4" key="1">
    <citation type="submission" date="2021-06" db="EMBL/GenBank/DDBJ databases">
        <authorList>
            <person name="Kallberg Y."/>
            <person name="Tangrot J."/>
            <person name="Rosling A."/>
        </authorList>
    </citation>
    <scope>NUCLEOTIDE SEQUENCE [LARGE SCALE GENOMIC DNA]</scope>
    <source>
        <strain evidence="3 4">120-4 pot B 10/14</strain>
    </source>
</reference>
<sequence length="311" mass="36765">MIKRSNLKYLVLTLVVLFFFHWALLTNRPKSSFSTPWVLTDPELPSKVIGGPYEFENVTEESNSANACFVVLIRNTDLHSFRPTMRQLEDRFNHKYNYPYVFLNDVPFTEEFKKYTSALTKAKTEYGLIQSEHWSVPDHIDMDVARQNMQRMADEQVLYGAFTVSLYEYPKTIPTLWDAVKEFAITYPEYIENDNLMEFISNDNGKTYNLCHFWSNFEIADFNLWRSEAYLKFFDFLDKKGGFFYERWGDAPVHSIAAALFLKKHQVHFFKEIGYKHEPFMHCPSEEELQLKCHCNPSDSFDFEGYSCTKR</sequence>
<comment type="similarity">
    <text evidence="1">Belongs to the glycosyltransferase 15 family.</text>
</comment>
<dbReference type="EMBL" id="CAJVQB010013375">
    <property type="protein sequence ID" value="CAG8761773.1"/>
    <property type="molecule type" value="Genomic_DNA"/>
</dbReference>
<dbReference type="Proteomes" id="UP000789901">
    <property type="component" value="Unassembled WGS sequence"/>
</dbReference>
<dbReference type="SUPFAM" id="SSF53448">
    <property type="entry name" value="Nucleotide-diphospho-sugar transferases"/>
    <property type="match status" value="1"/>
</dbReference>
<dbReference type="PANTHER" id="PTHR31121">
    <property type="entry name" value="ALPHA-1,2 MANNOSYLTRANSFERASE KTR1"/>
    <property type="match status" value="1"/>
</dbReference>
<evidence type="ECO:0000313" key="3">
    <source>
        <dbReference type="EMBL" id="CAG8761773.1"/>
    </source>
</evidence>
<accession>A0ABN7VG23</accession>
<comment type="caution">
    <text evidence="3">The sequence shown here is derived from an EMBL/GenBank/DDBJ whole genome shotgun (WGS) entry which is preliminary data.</text>
</comment>
<keyword evidence="4" id="KW-1185">Reference proteome</keyword>
<evidence type="ECO:0000256" key="2">
    <source>
        <dbReference type="ARBA" id="ARBA00022679"/>
    </source>
</evidence>
<proteinExistence type="inferred from homology"/>
<protein>
    <submittedName>
        <fullName evidence="3">45465_t:CDS:1</fullName>
    </submittedName>
</protein>
<name>A0ABN7VG23_GIGMA</name>
<gene>
    <name evidence="3" type="ORF">GMARGA_LOCUS17570</name>
</gene>